<evidence type="ECO:0000256" key="1">
    <source>
        <dbReference type="SAM" id="Coils"/>
    </source>
</evidence>
<dbReference type="Proteomes" id="UP000007266">
    <property type="component" value="Linkage group 2"/>
</dbReference>
<feature type="coiled-coil region" evidence="1">
    <location>
        <begin position="42"/>
        <end position="105"/>
    </location>
</feature>
<feature type="region of interest" description="Disordered" evidence="2">
    <location>
        <begin position="240"/>
        <end position="271"/>
    </location>
</feature>
<keyword evidence="4" id="KW-1185">Reference proteome</keyword>
<sequence length="884" mass="100284">MTDTNSESSKCLEKYENVTTSDKRDLKLKEAEKTIANKDVIIKMLKQHVKKLEESYKQNLKETEDFRYKFCLASEQVKKLRASPIKQKEKELKELKGDLSKWKEQCDEYVLCKDRCPGYSSRCSFMQKMKNVEKFMRAHYELLESLVDRISTNNGATQVDSDAIESIKTSYNKQITTLQQEIVRLKEELAKVQDSASVNNDEPFVEIKDSLLRAYKKSNCELQKKVSQLIEKVPGGVTALTSQEEDERESGERKVSFSNKQNSLSFDLGPKNKDELHAKLKKNVEAIKENGKSTENKCCGCSTQDVQVQTPPKVVEKTSSARVVKKVDVKNEINDDRYSVLNPTFTRESTEEKLIAATTTYSDPDAKATKISITEKPSVMECENDDDESFESATESTFYSHSFNRMKTPSMFSAGITAAGSREKITEENNSSEENKQCDCSYEVVAAQNQKSDQNNELNDLTEKLNEIRDKIGNLLETQSHACKELEILKNEMTVTRDSTQTCTENVSKLKETIDEQKETFLNNFQEQKIVTDSLAQKNDKIQHELAELKSNVEVLFQNMDELRTTCKAEKIIVEENFEVQKSAPESNHLDQLEKEYADLKKQSKAKDEKIKCIDALISYYSNASKKLSSMCPQQPSGDLQKQIDEHLKSCQYGDDEVHDYIEKVRGENLKLKTTISSVIDHLNKKINEIKGIKDENTSSFCMCIQHHLTSEFSNECGGYQSDISSLSCGTEAGTKPPKNKCTELEIEEIYNVVRNTFVPSTAQTNDSSTSCVCAKNQKSPFPCCCSDCLKSEVNIEDVYRSVLCLCANKDKPATAEENDEKNTGSKELCVPETCGKSVTCDFGSDYSLMNDLQTYVNYLYQQLNIITNIETRIEDLRNDIQTP</sequence>
<feature type="coiled-coil region" evidence="1">
    <location>
        <begin position="444"/>
        <end position="478"/>
    </location>
</feature>
<gene>
    <name evidence="3" type="primary">AUGUSTUS-3.0.2_01312</name>
    <name evidence="3" type="ORF">TcasGA2_TC001312</name>
</gene>
<feature type="coiled-coil region" evidence="1">
    <location>
        <begin position="168"/>
        <end position="195"/>
    </location>
</feature>
<dbReference type="HOGENOM" id="CLU_326069_0_0_1"/>
<protein>
    <submittedName>
        <fullName evidence="3">Uncharacterized protein</fullName>
    </submittedName>
</protein>
<proteinExistence type="predicted"/>
<evidence type="ECO:0000256" key="2">
    <source>
        <dbReference type="SAM" id="MobiDB-lite"/>
    </source>
</evidence>
<dbReference type="AlphaFoldDB" id="D6WBV9"/>
<keyword evidence="1" id="KW-0175">Coiled coil</keyword>
<organism evidence="3 4">
    <name type="scientific">Tribolium castaneum</name>
    <name type="common">Red flour beetle</name>
    <dbReference type="NCBI Taxonomy" id="7070"/>
    <lineage>
        <taxon>Eukaryota</taxon>
        <taxon>Metazoa</taxon>
        <taxon>Ecdysozoa</taxon>
        <taxon>Arthropoda</taxon>
        <taxon>Hexapoda</taxon>
        <taxon>Insecta</taxon>
        <taxon>Pterygota</taxon>
        <taxon>Neoptera</taxon>
        <taxon>Endopterygota</taxon>
        <taxon>Coleoptera</taxon>
        <taxon>Polyphaga</taxon>
        <taxon>Cucujiformia</taxon>
        <taxon>Tenebrionidae</taxon>
        <taxon>Tenebrionidae incertae sedis</taxon>
        <taxon>Tribolium</taxon>
    </lineage>
</organism>
<dbReference type="EMBL" id="KQ971315">
    <property type="protein sequence ID" value="EEZ98751.1"/>
    <property type="molecule type" value="Genomic_DNA"/>
</dbReference>
<evidence type="ECO:0000313" key="3">
    <source>
        <dbReference type="EMBL" id="EEZ98751.1"/>
    </source>
</evidence>
<reference evidence="3 4" key="2">
    <citation type="journal article" date="2010" name="Nucleic Acids Res.">
        <title>BeetleBase in 2010: revisions to provide comprehensive genomic information for Tribolium castaneum.</title>
        <authorList>
            <person name="Kim H.S."/>
            <person name="Murphy T."/>
            <person name="Xia J."/>
            <person name="Caragea D."/>
            <person name="Park Y."/>
            <person name="Beeman R.W."/>
            <person name="Lorenzen M.D."/>
            <person name="Butcher S."/>
            <person name="Manak J.R."/>
            <person name="Brown S.J."/>
        </authorList>
    </citation>
    <scope>GENOME REANNOTATION</scope>
    <source>
        <strain evidence="3 4">Georgia GA2</strain>
    </source>
</reference>
<evidence type="ECO:0000313" key="4">
    <source>
        <dbReference type="Proteomes" id="UP000007266"/>
    </source>
</evidence>
<accession>D6WBV9</accession>
<reference evidence="3 4" key="1">
    <citation type="journal article" date="2008" name="Nature">
        <title>The genome of the model beetle and pest Tribolium castaneum.</title>
        <authorList>
            <consortium name="Tribolium Genome Sequencing Consortium"/>
            <person name="Richards S."/>
            <person name="Gibbs R.A."/>
            <person name="Weinstock G.M."/>
            <person name="Brown S.J."/>
            <person name="Denell R."/>
            <person name="Beeman R.W."/>
            <person name="Gibbs R."/>
            <person name="Beeman R.W."/>
            <person name="Brown S.J."/>
            <person name="Bucher G."/>
            <person name="Friedrich M."/>
            <person name="Grimmelikhuijzen C.J."/>
            <person name="Klingler M."/>
            <person name="Lorenzen M."/>
            <person name="Richards S."/>
            <person name="Roth S."/>
            <person name="Schroder R."/>
            <person name="Tautz D."/>
            <person name="Zdobnov E.M."/>
            <person name="Muzny D."/>
            <person name="Gibbs R.A."/>
            <person name="Weinstock G.M."/>
            <person name="Attaway T."/>
            <person name="Bell S."/>
            <person name="Buhay C.J."/>
            <person name="Chandrabose M.N."/>
            <person name="Chavez D."/>
            <person name="Clerk-Blankenburg K.P."/>
            <person name="Cree A."/>
            <person name="Dao M."/>
            <person name="Davis C."/>
            <person name="Chacko J."/>
            <person name="Dinh H."/>
            <person name="Dugan-Rocha S."/>
            <person name="Fowler G."/>
            <person name="Garner T.T."/>
            <person name="Garnes J."/>
            <person name="Gnirke A."/>
            <person name="Hawes A."/>
            <person name="Hernandez J."/>
            <person name="Hines S."/>
            <person name="Holder M."/>
            <person name="Hume J."/>
            <person name="Jhangiani S.N."/>
            <person name="Joshi V."/>
            <person name="Khan Z.M."/>
            <person name="Jackson L."/>
            <person name="Kovar C."/>
            <person name="Kowis A."/>
            <person name="Lee S."/>
            <person name="Lewis L.R."/>
            <person name="Margolis J."/>
            <person name="Morgan M."/>
            <person name="Nazareth L.V."/>
            <person name="Nguyen N."/>
            <person name="Okwuonu G."/>
            <person name="Parker D."/>
            <person name="Richards S."/>
            <person name="Ruiz S.J."/>
            <person name="Santibanez J."/>
            <person name="Savard J."/>
            <person name="Scherer S.E."/>
            <person name="Schneider B."/>
            <person name="Sodergren E."/>
            <person name="Tautz D."/>
            <person name="Vattahil S."/>
            <person name="Villasana D."/>
            <person name="White C.S."/>
            <person name="Wright R."/>
            <person name="Park Y."/>
            <person name="Beeman R.W."/>
            <person name="Lord J."/>
            <person name="Oppert B."/>
            <person name="Lorenzen M."/>
            <person name="Brown S."/>
            <person name="Wang L."/>
            <person name="Savard J."/>
            <person name="Tautz D."/>
            <person name="Richards S."/>
            <person name="Weinstock G."/>
            <person name="Gibbs R.A."/>
            <person name="Liu Y."/>
            <person name="Worley K."/>
            <person name="Weinstock G."/>
            <person name="Elsik C.G."/>
            <person name="Reese J.T."/>
            <person name="Elhaik E."/>
            <person name="Landan G."/>
            <person name="Graur D."/>
            <person name="Arensburger P."/>
            <person name="Atkinson P."/>
            <person name="Beeman R.W."/>
            <person name="Beidler J."/>
            <person name="Brown S.J."/>
            <person name="Demuth J.P."/>
            <person name="Drury D.W."/>
            <person name="Du Y.Z."/>
            <person name="Fujiwara H."/>
            <person name="Lorenzen M."/>
            <person name="Maselli V."/>
            <person name="Osanai M."/>
            <person name="Park Y."/>
            <person name="Robertson H.M."/>
            <person name="Tu Z."/>
            <person name="Wang J.J."/>
            <person name="Wang S."/>
            <person name="Richards S."/>
            <person name="Song H."/>
            <person name="Zhang L."/>
            <person name="Sodergren E."/>
            <person name="Werner D."/>
            <person name="Stanke M."/>
            <person name="Morgenstern B."/>
            <person name="Solovyev V."/>
            <person name="Kosarev P."/>
            <person name="Brown G."/>
            <person name="Chen H.C."/>
            <person name="Ermolaeva O."/>
            <person name="Hlavina W."/>
            <person name="Kapustin Y."/>
            <person name="Kiryutin B."/>
            <person name="Kitts P."/>
            <person name="Maglott D."/>
            <person name="Pruitt K."/>
            <person name="Sapojnikov V."/>
            <person name="Souvorov A."/>
            <person name="Mackey A.J."/>
            <person name="Waterhouse R.M."/>
            <person name="Wyder S."/>
            <person name="Zdobnov E.M."/>
            <person name="Zdobnov E.M."/>
            <person name="Wyder S."/>
            <person name="Kriventseva E.V."/>
            <person name="Kadowaki T."/>
            <person name="Bork P."/>
            <person name="Aranda M."/>
            <person name="Bao R."/>
            <person name="Beermann A."/>
            <person name="Berns N."/>
            <person name="Bolognesi R."/>
            <person name="Bonneton F."/>
            <person name="Bopp D."/>
            <person name="Brown S.J."/>
            <person name="Bucher G."/>
            <person name="Butts T."/>
            <person name="Chaumot A."/>
            <person name="Denell R.E."/>
            <person name="Ferrier D.E."/>
            <person name="Friedrich M."/>
            <person name="Gordon C.M."/>
            <person name="Jindra M."/>
            <person name="Klingler M."/>
            <person name="Lan Q."/>
            <person name="Lattorff H.M."/>
            <person name="Laudet V."/>
            <person name="von Levetsow C."/>
            <person name="Liu Z."/>
            <person name="Lutz R."/>
            <person name="Lynch J.A."/>
            <person name="da Fonseca R.N."/>
            <person name="Posnien N."/>
            <person name="Reuter R."/>
            <person name="Roth S."/>
            <person name="Savard J."/>
            <person name="Schinko J.B."/>
            <person name="Schmitt C."/>
            <person name="Schoppmeier M."/>
            <person name="Schroder R."/>
            <person name="Shippy T.D."/>
            <person name="Simonnet F."/>
            <person name="Marques-Souza H."/>
            <person name="Tautz D."/>
            <person name="Tomoyasu Y."/>
            <person name="Trauner J."/>
            <person name="Van der Zee M."/>
            <person name="Vervoort M."/>
            <person name="Wittkopp N."/>
            <person name="Wimmer E.A."/>
            <person name="Yang X."/>
            <person name="Jones A.K."/>
            <person name="Sattelle D.B."/>
            <person name="Ebert P.R."/>
            <person name="Nelson D."/>
            <person name="Scott J.G."/>
            <person name="Beeman R.W."/>
            <person name="Muthukrishnan S."/>
            <person name="Kramer K.J."/>
            <person name="Arakane Y."/>
            <person name="Beeman R.W."/>
            <person name="Zhu Q."/>
            <person name="Hogenkamp D."/>
            <person name="Dixit R."/>
            <person name="Oppert B."/>
            <person name="Jiang H."/>
            <person name="Zou Z."/>
            <person name="Marshall J."/>
            <person name="Elpidina E."/>
            <person name="Vinokurov K."/>
            <person name="Oppert C."/>
            <person name="Zou Z."/>
            <person name="Evans J."/>
            <person name="Lu Z."/>
            <person name="Zhao P."/>
            <person name="Sumathipala N."/>
            <person name="Altincicek B."/>
            <person name="Vilcinskas A."/>
            <person name="Williams M."/>
            <person name="Hultmark D."/>
            <person name="Hetru C."/>
            <person name="Jiang H."/>
            <person name="Grimmelikhuijzen C.J."/>
            <person name="Hauser F."/>
            <person name="Cazzamali G."/>
            <person name="Williamson M."/>
            <person name="Park Y."/>
            <person name="Li B."/>
            <person name="Tanaka Y."/>
            <person name="Predel R."/>
            <person name="Neupert S."/>
            <person name="Schachtner J."/>
            <person name="Verleyen P."/>
            <person name="Raible F."/>
            <person name="Bork P."/>
            <person name="Friedrich M."/>
            <person name="Walden K.K."/>
            <person name="Robertson H.M."/>
            <person name="Angeli S."/>
            <person name="Foret S."/>
            <person name="Bucher G."/>
            <person name="Schuetz S."/>
            <person name="Maleszka R."/>
            <person name="Wimmer E.A."/>
            <person name="Beeman R.W."/>
            <person name="Lorenzen M."/>
            <person name="Tomoyasu Y."/>
            <person name="Miller S.C."/>
            <person name="Grossmann D."/>
            <person name="Bucher G."/>
        </authorList>
    </citation>
    <scope>NUCLEOTIDE SEQUENCE [LARGE SCALE GENOMIC DNA]</scope>
    <source>
        <strain evidence="3 4">Georgia GA2</strain>
    </source>
</reference>
<name>D6WBV9_TRICA</name>
<feature type="compositionally biased region" description="Polar residues" evidence="2">
    <location>
        <begin position="256"/>
        <end position="265"/>
    </location>
</feature>
<feature type="coiled-coil region" evidence="1">
    <location>
        <begin position="532"/>
        <end position="566"/>
    </location>
</feature>